<sequence>MAPKKKPAKRNASTDEDSDDPISRMNRGYPGVAGFFDTDIPASLYRLWRRDVAQLIRETGIFGPQRAGTDCWSTLHWHAAGLLTMAPRGKINYCTDKEIIHAVNMLCQDIAKKVRSGETARDQAISSAEAAHAAHYPRDPPPALSDKPPGLGSPNKKIVMAPPNKTKKGALGQKTSGSQANDDLLAQFSKRLGGLWAPATAYRPVGAPPQGGGQPNSMIMHMICPRLDTRSPFPYSRGFTFAAFGWKWQRSKVVTMDDHTIQALHDAAAGWKPLDREVEAFWGSRIRSNGDHMYQKLVSNEHVHWLFGQHKEEYLIDIQCELDPPEETSDDQDPDEATLLPSSKRLRCKHGSRSSSPTKPQDKRAKVSKIKNPTSSPLRSPRPSALTKSNSKFTNLKAVKKEPAKPVDKGKGKAVSKVQSVDKGKRPVHEPSGPMAKASSHAGPSGHNTGLVRGPVGTSRVTRSTSKMRNPKTTSSAAPKTFPSSPTRRPNTLSRPLYKALGETHVARKSPPDNATLRKKVEEILGSFNDAIGDIPIAEDDDDEYEDPESSADDSQNQDTDYEEDG</sequence>
<name>A0A3N4L8U2_9PEZI</name>
<evidence type="ECO:0000313" key="2">
    <source>
        <dbReference type="EMBL" id="RPB19283.1"/>
    </source>
</evidence>
<dbReference type="EMBL" id="ML121592">
    <property type="protein sequence ID" value="RPB19283.1"/>
    <property type="molecule type" value="Genomic_DNA"/>
</dbReference>
<dbReference type="InParanoid" id="A0A3N4L8U2"/>
<feature type="region of interest" description="Disordered" evidence="1">
    <location>
        <begin position="1"/>
        <end position="26"/>
    </location>
</feature>
<keyword evidence="3" id="KW-1185">Reference proteome</keyword>
<feature type="compositionally biased region" description="Polar residues" evidence="1">
    <location>
        <begin position="459"/>
        <end position="494"/>
    </location>
</feature>
<dbReference type="Proteomes" id="UP000267821">
    <property type="component" value="Unassembled WGS sequence"/>
</dbReference>
<feature type="compositionally biased region" description="Basic and acidic residues" evidence="1">
    <location>
        <begin position="420"/>
        <end position="429"/>
    </location>
</feature>
<dbReference type="AlphaFoldDB" id="A0A3N4L8U2"/>
<protein>
    <submittedName>
        <fullName evidence="2">Uncharacterized protein</fullName>
    </submittedName>
</protein>
<accession>A0A3N4L8U2</accession>
<organism evidence="2 3">
    <name type="scientific">Terfezia boudieri ATCC MYA-4762</name>
    <dbReference type="NCBI Taxonomy" id="1051890"/>
    <lineage>
        <taxon>Eukaryota</taxon>
        <taxon>Fungi</taxon>
        <taxon>Dikarya</taxon>
        <taxon>Ascomycota</taxon>
        <taxon>Pezizomycotina</taxon>
        <taxon>Pezizomycetes</taxon>
        <taxon>Pezizales</taxon>
        <taxon>Pezizaceae</taxon>
        <taxon>Terfezia</taxon>
    </lineage>
</organism>
<proteinExistence type="predicted"/>
<dbReference type="OrthoDB" id="5450459at2759"/>
<reference evidence="2 3" key="1">
    <citation type="journal article" date="2018" name="Nat. Ecol. Evol.">
        <title>Pezizomycetes genomes reveal the molecular basis of ectomycorrhizal truffle lifestyle.</title>
        <authorList>
            <person name="Murat C."/>
            <person name="Payen T."/>
            <person name="Noel B."/>
            <person name="Kuo A."/>
            <person name="Morin E."/>
            <person name="Chen J."/>
            <person name="Kohler A."/>
            <person name="Krizsan K."/>
            <person name="Balestrini R."/>
            <person name="Da Silva C."/>
            <person name="Montanini B."/>
            <person name="Hainaut M."/>
            <person name="Levati E."/>
            <person name="Barry K.W."/>
            <person name="Belfiori B."/>
            <person name="Cichocki N."/>
            <person name="Clum A."/>
            <person name="Dockter R.B."/>
            <person name="Fauchery L."/>
            <person name="Guy J."/>
            <person name="Iotti M."/>
            <person name="Le Tacon F."/>
            <person name="Lindquist E.A."/>
            <person name="Lipzen A."/>
            <person name="Malagnac F."/>
            <person name="Mello A."/>
            <person name="Molinier V."/>
            <person name="Miyauchi S."/>
            <person name="Poulain J."/>
            <person name="Riccioni C."/>
            <person name="Rubini A."/>
            <person name="Sitrit Y."/>
            <person name="Splivallo R."/>
            <person name="Traeger S."/>
            <person name="Wang M."/>
            <person name="Zifcakova L."/>
            <person name="Wipf D."/>
            <person name="Zambonelli A."/>
            <person name="Paolocci F."/>
            <person name="Nowrousian M."/>
            <person name="Ottonello S."/>
            <person name="Baldrian P."/>
            <person name="Spatafora J.W."/>
            <person name="Henrissat B."/>
            <person name="Nagy L.G."/>
            <person name="Aury J.M."/>
            <person name="Wincker P."/>
            <person name="Grigoriev I.V."/>
            <person name="Bonfante P."/>
            <person name="Martin F.M."/>
        </authorList>
    </citation>
    <scope>NUCLEOTIDE SEQUENCE [LARGE SCALE GENOMIC DNA]</scope>
    <source>
        <strain evidence="2 3">ATCC MYA-4762</strain>
    </source>
</reference>
<feature type="compositionally biased region" description="Acidic residues" evidence="1">
    <location>
        <begin position="537"/>
        <end position="552"/>
    </location>
</feature>
<gene>
    <name evidence="2" type="ORF">L211DRAFT_853320</name>
</gene>
<feature type="region of interest" description="Disordered" evidence="1">
    <location>
        <begin position="323"/>
        <end position="566"/>
    </location>
</feature>
<feature type="compositionally biased region" description="Low complexity" evidence="1">
    <location>
        <begin position="124"/>
        <end position="134"/>
    </location>
</feature>
<feature type="compositionally biased region" description="Basic and acidic residues" evidence="1">
    <location>
        <begin position="399"/>
        <end position="411"/>
    </location>
</feature>
<evidence type="ECO:0000256" key="1">
    <source>
        <dbReference type="SAM" id="MobiDB-lite"/>
    </source>
</evidence>
<feature type="compositionally biased region" description="Low complexity" evidence="1">
    <location>
        <begin position="373"/>
        <end position="387"/>
    </location>
</feature>
<feature type="region of interest" description="Disordered" evidence="1">
    <location>
        <begin position="121"/>
        <end position="178"/>
    </location>
</feature>
<feature type="compositionally biased region" description="Acidic residues" evidence="1">
    <location>
        <begin position="323"/>
        <end position="336"/>
    </location>
</feature>
<evidence type="ECO:0000313" key="3">
    <source>
        <dbReference type="Proteomes" id="UP000267821"/>
    </source>
</evidence>